<sequence>MNEKELLLHYKQTGDLAVLGKLYTPYMSLLYGVCFKYLQDKEKSQDAVMQIFEELIQKLRQHEVDNFKSWLYVYAKNYCLMQLRKGKGTSFVDIEEHLFESEQKLRDDGDHKWVEADFDAMSICLQQLQPGQETCLRLFYLEQKCYKEIMETTGFDYNQVKSYIQNGKRNLKICMEQKKNGK</sequence>
<name>A0A1X7KZ29_9SPHI</name>
<protein>
    <submittedName>
        <fullName evidence="6">RNA polymerase sigma-70 factor, ECF subfamily</fullName>
    </submittedName>
</protein>
<dbReference type="GO" id="GO:0006352">
    <property type="term" value="P:DNA-templated transcription initiation"/>
    <property type="evidence" value="ECO:0007669"/>
    <property type="project" value="InterPro"/>
</dbReference>
<dbReference type="Pfam" id="PF08281">
    <property type="entry name" value="Sigma70_r4_2"/>
    <property type="match status" value="1"/>
</dbReference>
<dbReference type="RefSeq" id="WP_085473989.1">
    <property type="nucleotide sequence ID" value="NZ_CP038029.1"/>
</dbReference>
<dbReference type="SUPFAM" id="SSF88946">
    <property type="entry name" value="Sigma2 domain of RNA polymerase sigma factors"/>
    <property type="match status" value="1"/>
</dbReference>
<dbReference type="EMBL" id="FXAU01000007">
    <property type="protein sequence ID" value="SMG46282.1"/>
    <property type="molecule type" value="Genomic_DNA"/>
</dbReference>
<keyword evidence="4" id="KW-0238">DNA-binding</keyword>
<proteinExistence type="inferred from homology"/>
<dbReference type="PANTHER" id="PTHR43133">
    <property type="entry name" value="RNA POLYMERASE ECF-TYPE SIGMA FACTO"/>
    <property type="match status" value="1"/>
</dbReference>
<comment type="similarity">
    <text evidence="1">Belongs to the sigma-70 factor family. ECF subfamily.</text>
</comment>
<dbReference type="Gene3D" id="1.10.10.10">
    <property type="entry name" value="Winged helix-like DNA-binding domain superfamily/Winged helix DNA-binding domain"/>
    <property type="match status" value="1"/>
</dbReference>
<keyword evidence="7" id="KW-1185">Reference proteome</keyword>
<dbReference type="STRING" id="561061.SAMN05660862_3286"/>
<dbReference type="PANTHER" id="PTHR43133:SF8">
    <property type="entry name" value="RNA POLYMERASE SIGMA FACTOR HI_1459-RELATED"/>
    <property type="match status" value="1"/>
</dbReference>
<dbReference type="OrthoDB" id="1116873at2"/>
<keyword evidence="2" id="KW-0805">Transcription regulation</keyword>
<evidence type="ECO:0000256" key="2">
    <source>
        <dbReference type="ARBA" id="ARBA00023015"/>
    </source>
</evidence>
<dbReference type="AlphaFoldDB" id="A0A1X7KZ29"/>
<dbReference type="Proteomes" id="UP000192980">
    <property type="component" value="Unassembled WGS sequence"/>
</dbReference>
<dbReference type="NCBIfam" id="TIGR02937">
    <property type="entry name" value="sigma70-ECF"/>
    <property type="match status" value="1"/>
</dbReference>
<dbReference type="InterPro" id="IPR013324">
    <property type="entry name" value="RNA_pol_sigma_r3/r4-like"/>
</dbReference>
<organism evidence="6 7">
    <name type="scientific">Sphingobacterium psychroaquaticum</name>
    <dbReference type="NCBI Taxonomy" id="561061"/>
    <lineage>
        <taxon>Bacteria</taxon>
        <taxon>Pseudomonadati</taxon>
        <taxon>Bacteroidota</taxon>
        <taxon>Sphingobacteriia</taxon>
        <taxon>Sphingobacteriales</taxon>
        <taxon>Sphingobacteriaceae</taxon>
        <taxon>Sphingobacterium</taxon>
    </lineage>
</organism>
<dbReference type="InterPro" id="IPR014284">
    <property type="entry name" value="RNA_pol_sigma-70_dom"/>
</dbReference>
<evidence type="ECO:0000256" key="3">
    <source>
        <dbReference type="ARBA" id="ARBA00023082"/>
    </source>
</evidence>
<dbReference type="InterPro" id="IPR013325">
    <property type="entry name" value="RNA_pol_sigma_r2"/>
</dbReference>
<dbReference type="GO" id="GO:0016987">
    <property type="term" value="F:sigma factor activity"/>
    <property type="evidence" value="ECO:0007669"/>
    <property type="project" value="UniProtKB-KW"/>
</dbReference>
<dbReference type="Gene3D" id="1.10.1740.10">
    <property type="match status" value="1"/>
</dbReference>
<dbReference type="Pfam" id="PF04542">
    <property type="entry name" value="Sigma70_r2"/>
    <property type="match status" value="1"/>
</dbReference>
<dbReference type="InterPro" id="IPR013249">
    <property type="entry name" value="RNA_pol_sigma70_r4_t2"/>
</dbReference>
<dbReference type="InterPro" id="IPR036388">
    <property type="entry name" value="WH-like_DNA-bd_sf"/>
</dbReference>
<evidence type="ECO:0000256" key="1">
    <source>
        <dbReference type="ARBA" id="ARBA00010641"/>
    </source>
</evidence>
<dbReference type="SUPFAM" id="SSF88659">
    <property type="entry name" value="Sigma3 and sigma4 domains of RNA polymerase sigma factors"/>
    <property type="match status" value="1"/>
</dbReference>
<evidence type="ECO:0000313" key="6">
    <source>
        <dbReference type="EMBL" id="SMG46282.1"/>
    </source>
</evidence>
<dbReference type="GO" id="GO:0003677">
    <property type="term" value="F:DNA binding"/>
    <property type="evidence" value="ECO:0007669"/>
    <property type="project" value="UniProtKB-KW"/>
</dbReference>
<keyword evidence="5" id="KW-0804">Transcription</keyword>
<gene>
    <name evidence="6" type="ORF">SAMN05660862_3286</name>
</gene>
<evidence type="ECO:0000313" key="7">
    <source>
        <dbReference type="Proteomes" id="UP000192980"/>
    </source>
</evidence>
<evidence type="ECO:0000256" key="4">
    <source>
        <dbReference type="ARBA" id="ARBA00023125"/>
    </source>
</evidence>
<evidence type="ECO:0000256" key="5">
    <source>
        <dbReference type="ARBA" id="ARBA00023163"/>
    </source>
</evidence>
<reference evidence="6 7" key="1">
    <citation type="submission" date="2017-04" db="EMBL/GenBank/DDBJ databases">
        <authorList>
            <person name="Afonso C.L."/>
            <person name="Miller P.J."/>
            <person name="Scott M.A."/>
            <person name="Spackman E."/>
            <person name="Goraichik I."/>
            <person name="Dimitrov K.M."/>
            <person name="Suarez D.L."/>
            <person name="Swayne D.E."/>
        </authorList>
    </citation>
    <scope>NUCLEOTIDE SEQUENCE [LARGE SCALE GENOMIC DNA]</scope>
    <source>
        <strain evidence="6 7">DSM 22418</strain>
    </source>
</reference>
<dbReference type="InterPro" id="IPR039425">
    <property type="entry name" value="RNA_pol_sigma-70-like"/>
</dbReference>
<keyword evidence="3" id="KW-0731">Sigma factor</keyword>
<accession>A0A1X7KZ29</accession>
<dbReference type="InterPro" id="IPR007627">
    <property type="entry name" value="RNA_pol_sigma70_r2"/>
</dbReference>